<gene>
    <name evidence="4" type="ORF">AQUCO_01300375v1</name>
</gene>
<dbReference type="EMBL" id="KZ305030">
    <property type="protein sequence ID" value="PIA49532.1"/>
    <property type="molecule type" value="Genomic_DNA"/>
</dbReference>
<dbReference type="OrthoDB" id="849160at2759"/>
<feature type="domain" description="CoA carboxyltransferase C-terminal" evidence="3">
    <location>
        <begin position="1"/>
        <end position="130"/>
    </location>
</feature>
<evidence type="ECO:0000256" key="2">
    <source>
        <dbReference type="ARBA" id="ARBA00022840"/>
    </source>
</evidence>
<dbReference type="AlphaFoldDB" id="A0A2G5E184"/>
<reference evidence="4 5" key="1">
    <citation type="submission" date="2017-09" db="EMBL/GenBank/DDBJ databases">
        <title>WGS assembly of Aquilegia coerulea Goldsmith.</title>
        <authorList>
            <person name="Hodges S."/>
            <person name="Kramer E."/>
            <person name="Nordborg M."/>
            <person name="Tomkins J."/>
            <person name="Borevitz J."/>
            <person name="Derieg N."/>
            <person name="Yan J."/>
            <person name="Mihaltcheva S."/>
            <person name="Hayes R.D."/>
            <person name="Rokhsar D."/>
        </authorList>
    </citation>
    <scope>NUCLEOTIDE SEQUENCE [LARGE SCALE GENOMIC DNA]</scope>
    <source>
        <strain evidence="5">cv. Goldsmith</strain>
    </source>
</reference>
<dbReference type="InParanoid" id="A0A2G5E184"/>
<sequence length="190" mass="21549">MYAERTAKGNVLEPEGMIEIKFRTKELLECMGRLDQHLINLKESLQAARGSGDPGVVEALKVQIRSREKQLLPVYTQIATRFAELHDTSLRMASKGVIKEVVDWENSRSFFYKRLNRRVAEGSLVKVDDPRNYEEQLQELRVEKILLQLSSIGESTSDLQALPQGLAGLLSKVEPSSRVQLVEELRKVLS</sequence>
<evidence type="ECO:0000259" key="3">
    <source>
        <dbReference type="PROSITE" id="PS50989"/>
    </source>
</evidence>
<dbReference type="Proteomes" id="UP000230069">
    <property type="component" value="Unassembled WGS sequence"/>
</dbReference>
<accession>A0A2G5E184</accession>
<keyword evidence="5" id="KW-1185">Reference proteome</keyword>
<keyword evidence="1" id="KW-0547">Nucleotide-binding</keyword>
<dbReference type="Gene3D" id="3.90.226.10">
    <property type="entry name" value="2-enoyl-CoA Hydratase, Chain A, domain 1"/>
    <property type="match status" value="1"/>
</dbReference>
<dbReference type="STRING" id="218851.A0A2G5E184"/>
<organism evidence="4 5">
    <name type="scientific">Aquilegia coerulea</name>
    <name type="common">Rocky mountain columbine</name>
    <dbReference type="NCBI Taxonomy" id="218851"/>
    <lineage>
        <taxon>Eukaryota</taxon>
        <taxon>Viridiplantae</taxon>
        <taxon>Streptophyta</taxon>
        <taxon>Embryophyta</taxon>
        <taxon>Tracheophyta</taxon>
        <taxon>Spermatophyta</taxon>
        <taxon>Magnoliopsida</taxon>
        <taxon>Ranunculales</taxon>
        <taxon>Ranunculaceae</taxon>
        <taxon>Thalictroideae</taxon>
        <taxon>Aquilegia</taxon>
    </lineage>
</organism>
<protein>
    <recommendedName>
        <fullName evidence="3">CoA carboxyltransferase C-terminal domain-containing protein</fullName>
    </recommendedName>
</protein>
<dbReference type="Pfam" id="PF01039">
    <property type="entry name" value="Carboxyl_trans"/>
    <property type="match status" value="1"/>
</dbReference>
<dbReference type="SUPFAM" id="SSF52096">
    <property type="entry name" value="ClpP/crotonase"/>
    <property type="match status" value="1"/>
</dbReference>
<dbReference type="GO" id="GO:0003989">
    <property type="term" value="F:acetyl-CoA carboxylase activity"/>
    <property type="evidence" value="ECO:0007669"/>
    <property type="project" value="InterPro"/>
</dbReference>
<evidence type="ECO:0000256" key="1">
    <source>
        <dbReference type="ARBA" id="ARBA00022741"/>
    </source>
</evidence>
<evidence type="ECO:0000313" key="5">
    <source>
        <dbReference type="Proteomes" id="UP000230069"/>
    </source>
</evidence>
<evidence type="ECO:0000313" key="4">
    <source>
        <dbReference type="EMBL" id="PIA49532.1"/>
    </source>
</evidence>
<dbReference type="PANTHER" id="PTHR45728:SF3">
    <property type="entry name" value="ACETYL-COA CARBOXYLASE"/>
    <property type="match status" value="1"/>
</dbReference>
<dbReference type="PROSITE" id="PS50989">
    <property type="entry name" value="COA_CT_CTER"/>
    <property type="match status" value="1"/>
</dbReference>
<name>A0A2G5E184_AQUCA</name>
<proteinExistence type="predicted"/>
<dbReference type="InterPro" id="IPR011763">
    <property type="entry name" value="COA_CT_C"/>
</dbReference>
<keyword evidence="2" id="KW-0067">ATP-binding</keyword>
<dbReference type="InterPro" id="IPR049076">
    <property type="entry name" value="ACCA"/>
</dbReference>
<dbReference type="InterPro" id="IPR029045">
    <property type="entry name" value="ClpP/crotonase-like_dom_sf"/>
</dbReference>
<dbReference type="InterPro" id="IPR034733">
    <property type="entry name" value="AcCoA_carboxyl_beta"/>
</dbReference>
<dbReference type="GO" id="GO:0006633">
    <property type="term" value="P:fatty acid biosynthetic process"/>
    <property type="evidence" value="ECO:0007669"/>
    <property type="project" value="TreeGrafter"/>
</dbReference>
<dbReference type="GO" id="GO:0005524">
    <property type="term" value="F:ATP binding"/>
    <property type="evidence" value="ECO:0007669"/>
    <property type="project" value="UniProtKB-KW"/>
</dbReference>
<dbReference type="PANTHER" id="PTHR45728">
    <property type="entry name" value="ACETYL-COA CARBOXYLASE, ISOFORM A"/>
    <property type="match status" value="1"/>
</dbReference>